<feature type="transmembrane region" description="Helical" evidence="6">
    <location>
        <begin position="66"/>
        <end position="89"/>
    </location>
</feature>
<name>A0A1H3EYB2_9ACTN</name>
<keyword evidence="3 6" id="KW-0812">Transmembrane</keyword>
<feature type="transmembrane region" description="Helical" evidence="6">
    <location>
        <begin position="272"/>
        <end position="302"/>
    </location>
</feature>
<dbReference type="GO" id="GO:0015658">
    <property type="term" value="F:branched-chain amino acid transmembrane transporter activity"/>
    <property type="evidence" value="ECO:0007669"/>
    <property type="project" value="InterPro"/>
</dbReference>
<dbReference type="RefSeq" id="WP_091152892.1">
    <property type="nucleotide sequence ID" value="NZ_FNOT01000003.1"/>
</dbReference>
<dbReference type="AlphaFoldDB" id="A0A1H3EYB2"/>
<dbReference type="GO" id="GO:0005886">
    <property type="term" value="C:plasma membrane"/>
    <property type="evidence" value="ECO:0007669"/>
    <property type="project" value="UniProtKB-SubCell"/>
</dbReference>
<evidence type="ECO:0000313" key="8">
    <source>
        <dbReference type="Proteomes" id="UP000198921"/>
    </source>
</evidence>
<gene>
    <name evidence="7" type="ORF">SAMN05660209_01423</name>
</gene>
<organism evidence="7 8">
    <name type="scientific">Geodermatophilus africanus</name>
    <dbReference type="NCBI Taxonomy" id="1137993"/>
    <lineage>
        <taxon>Bacteria</taxon>
        <taxon>Bacillati</taxon>
        <taxon>Actinomycetota</taxon>
        <taxon>Actinomycetes</taxon>
        <taxon>Geodermatophilales</taxon>
        <taxon>Geodermatophilaceae</taxon>
        <taxon>Geodermatophilus</taxon>
    </lineage>
</organism>
<keyword evidence="5 6" id="KW-0472">Membrane</keyword>
<evidence type="ECO:0000256" key="6">
    <source>
        <dbReference type="SAM" id="Phobius"/>
    </source>
</evidence>
<dbReference type="PANTHER" id="PTHR30482">
    <property type="entry name" value="HIGH-AFFINITY BRANCHED-CHAIN AMINO ACID TRANSPORT SYSTEM PERMEASE"/>
    <property type="match status" value="1"/>
</dbReference>
<feature type="transmembrane region" description="Helical" evidence="6">
    <location>
        <begin position="239"/>
        <end position="260"/>
    </location>
</feature>
<feature type="transmembrane region" description="Helical" evidence="6">
    <location>
        <begin position="191"/>
        <end position="211"/>
    </location>
</feature>
<dbReference type="EMBL" id="FNOT01000003">
    <property type="protein sequence ID" value="SDX83792.1"/>
    <property type="molecule type" value="Genomic_DNA"/>
</dbReference>
<evidence type="ECO:0000256" key="2">
    <source>
        <dbReference type="ARBA" id="ARBA00022475"/>
    </source>
</evidence>
<dbReference type="Pfam" id="PF02653">
    <property type="entry name" value="BPD_transp_2"/>
    <property type="match status" value="1"/>
</dbReference>
<dbReference type="PANTHER" id="PTHR30482:SF17">
    <property type="entry name" value="ABC TRANSPORTER ATP-BINDING PROTEIN"/>
    <property type="match status" value="1"/>
</dbReference>
<dbReference type="CDD" id="cd06581">
    <property type="entry name" value="TM_PBP1_LivM_like"/>
    <property type="match status" value="1"/>
</dbReference>
<feature type="transmembrane region" description="Helical" evidence="6">
    <location>
        <begin position="137"/>
        <end position="157"/>
    </location>
</feature>
<dbReference type="Proteomes" id="UP000198921">
    <property type="component" value="Unassembled WGS sequence"/>
</dbReference>
<feature type="transmembrane region" description="Helical" evidence="6">
    <location>
        <begin position="314"/>
        <end position="337"/>
    </location>
</feature>
<feature type="transmembrane region" description="Helical" evidence="6">
    <location>
        <begin position="35"/>
        <end position="54"/>
    </location>
</feature>
<keyword evidence="4 6" id="KW-1133">Transmembrane helix</keyword>
<keyword evidence="2" id="KW-1003">Cell membrane</keyword>
<sequence>MTDLRTPPASDGTPAGTGAAAVTIARTRGAGPARWTWGQLALLVVLAVVVMFTVPNPSLAIGMLVYGLWAAGLNLLVGYGGLVSFGHALPFAWGGYAAGLVLLHVSTSAWLAMLVAAGSMAVLSLLVGAVCLRRTEVYFSMLTLAFAQLGFFIALQWDSVTRGDDGLSGIPVPTLWLPGVTIELNALRDPLTFFLFTAVVVLVVFAAMVLYTESPMGRVLQAIRENEERARGCGYNTRLVQLATFVVAGTVAGLAGGLFAMLNNFVGLQPYWLLSGVVLIMVILGGRSSLFGPFLGAVVYLLLESSLSRSFASWQLIVGAIFVVCVLAFPQGLWGLVTQTLPSLVRRGRRTAR</sequence>
<feature type="transmembrane region" description="Helical" evidence="6">
    <location>
        <begin position="109"/>
        <end position="130"/>
    </location>
</feature>
<evidence type="ECO:0000256" key="1">
    <source>
        <dbReference type="ARBA" id="ARBA00004651"/>
    </source>
</evidence>
<proteinExistence type="predicted"/>
<reference evidence="8" key="1">
    <citation type="submission" date="2016-10" db="EMBL/GenBank/DDBJ databases">
        <authorList>
            <person name="Varghese N."/>
            <person name="Submissions S."/>
        </authorList>
    </citation>
    <scope>NUCLEOTIDE SEQUENCE [LARGE SCALE GENOMIC DNA]</scope>
    <source>
        <strain evidence="8">DSM 45422</strain>
    </source>
</reference>
<protein>
    <submittedName>
        <fullName evidence="7">Branched-chain amino acid transport system permease protein</fullName>
    </submittedName>
</protein>
<accession>A0A1H3EYB2</accession>
<evidence type="ECO:0000256" key="5">
    <source>
        <dbReference type="ARBA" id="ARBA00023136"/>
    </source>
</evidence>
<dbReference type="OrthoDB" id="9814461at2"/>
<comment type="subcellular location">
    <subcellularLocation>
        <location evidence="1">Cell membrane</location>
        <topology evidence="1">Multi-pass membrane protein</topology>
    </subcellularLocation>
</comment>
<evidence type="ECO:0000256" key="3">
    <source>
        <dbReference type="ARBA" id="ARBA00022692"/>
    </source>
</evidence>
<evidence type="ECO:0000256" key="4">
    <source>
        <dbReference type="ARBA" id="ARBA00022989"/>
    </source>
</evidence>
<dbReference type="InterPro" id="IPR001851">
    <property type="entry name" value="ABC_transp_permease"/>
</dbReference>
<dbReference type="STRING" id="1137993.SAMN05660209_01423"/>
<evidence type="ECO:0000313" key="7">
    <source>
        <dbReference type="EMBL" id="SDX83792.1"/>
    </source>
</evidence>
<keyword evidence="8" id="KW-1185">Reference proteome</keyword>
<dbReference type="InterPro" id="IPR043428">
    <property type="entry name" value="LivM-like"/>
</dbReference>